<feature type="coiled-coil region" evidence="1">
    <location>
        <begin position="321"/>
        <end position="348"/>
    </location>
</feature>
<gene>
    <name evidence="2" type="ORF">PSON_ATCC_30995.1.T0130279</name>
</gene>
<reference evidence="2" key="1">
    <citation type="submission" date="2021-01" db="EMBL/GenBank/DDBJ databases">
        <authorList>
            <consortium name="Genoscope - CEA"/>
            <person name="William W."/>
        </authorList>
    </citation>
    <scope>NUCLEOTIDE SEQUENCE</scope>
</reference>
<accession>A0A8S1L404</accession>
<dbReference type="Proteomes" id="UP000692954">
    <property type="component" value="Unassembled WGS sequence"/>
</dbReference>
<feature type="coiled-coil region" evidence="1">
    <location>
        <begin position="237"/>
        <end position="275"/>
    </location>
</feature>
<keyword evidence="3" id="KW-1185">Reference proteome</keyword>
<organism evidence="2 3">
    <name type="scientific">Paramecium sonneborni</name>
    <dbReference type="NCBI Taxonomy" id="65129"/>
    <lineage>
        <taxon>Eukaryota</taxon>
        <taxon>Sar</taxon>
        <taxon>Alveolata</taxon>
        <taxon>Ciliophora</taxon>
        <taxon>Intramacronucleata</taxon>
        <taxon>Oligohymenophorea</taxon>
        <taxon>Peniculida</taxon>
        <taxon>Parameciidae</taxon>
        <taxon>Paramecium</taxon>
    </lineage>
</organism>
<comment type="caution">
    <text evidence="2">The sequence shown here is derived from an EMBL/GenBank/DDBJ whole genome shotgun (WGS) entry which is preliminary data.</text>
</comment>
<evidence type="ECO:0000256" key="1">
    <source>
        <dbReference type="SAM" id="Coils"/>
    </source>
</evidence>
<dbReference type="EMBL" id="CAJJDN010000013">
    <property type="protein sequence ID" value="CAD8059456.1"/>
    <property type="molecule type" value="Genomic_DNA"/>
</dbReference>
<protein>
    <submittedName>
        <fullName evidence="2">Uncharacterized protein</fullName>
    </submittedName>
</protein>
<evidence type="ECO:0000313" key="2">
    <source>
        <dbReference type="EMBL" id="CAD8059456.1"/>
    </source>
</evidence>
<keyword evidence="1" id="KW-0175">Coiled coil</keyword>
<name>A0A8S1L404_9CILI</name>
<sequence length="464" mass="55136">MRNKTPTKDKDYITDKILSRIQSSNIQIYNQDQGKMIVETKKKKLCCDSCLQQDVKFLPNSDIQKNNKLQNDRTVKELYQNGIKHYKLGYFNLDSISIQYDGKYERLRLDHFEVVQKLLFHLKLKEKFQSNIKSVLFKIEQNIRDNHNSLNSLLQQEIPFRDQLEKIQKYNQAVIALCVSQESDTYFDDENQHSQINYQIAINEQERMISRLKTQVQHQNVLIHRIQQSVNEPMLGVAGLLNQVGQFKQKIEELNKEIENKNNELIQEQFQLQAVHSILDKIKNLLQKYPTLFRDITANNIINIKEFQYDLEQLYLLYSQGKQYEMNMNALQNQYDNLFKELQDEKINQSKIKQEAYNKDPKLKKIIEDLSRLILSKDPNGMSNELRELIKELYLKNHQDVIQDQERQIQALKDQVNQIGIEYENFRTSVRHSDNKAPYFEEDQYTQSLFTQAQAIEQCLLKIK</sequence>
<evidence type="ECO:0000313" key="3">
    <source>
        <dbReference type="Proteomes" id="UP000692954"/>
    </source>
</evidence>
<dbReference type="OrthoDB" id="295993at2759"/>
<proteinExistence type="predicted"/>
<feature type="coiled-coil region" evidence="1">
    <location>
        <begin position="395"/>
        <end position="422"/>
    </location>
</feature>
<dbReference type="AlphaFoldDB" id="A0A8S1L404"/>